<dbReference type="GO" id="GO:0016020">
    <property type="term" value="C:membrane"/>
    <property type="evidence" value="ECO:0007669"/>
    <property type="project" value="TreeGrafter"/>
</dbReference>
<dbReference type="Gene3D" id="1.10.510.10">
    <property type="entry name" value="Transferase(Phosphotransferase) domain 1"/>
    <property type="match status" value="1"/>
</dbReference>
<dbReference type="OrthoDB" id="1428502at2759"/>
<gene>
    <name evidence="2" type="ORF">PHJA_001713600</name>
</gene>
<proteinExistence type="predicted"/>
<dbReference type="InterPro" id="IPR051564">
    <property type="entry name" value="LRR_receptor-like_kinase"/>
</dbReference>
<keyword evidence="3" id="KW-1185">Reference proteome</keyword>
<comment type="caution">
    <text evidence="2">The sequence shown here is derived from an EMBL/GenBank/DDBJ whole genome shotgun (WGS) entry which is preliminary data.</text>
</comment>
<reference evidence="2" key="1">
    <citation type="submission" date="2020-07" db="EMBL/GenBank/DDBJ databases">
        <title>Ethylene signaling mediates host invasion by parasitic plants.</title>
        <authorList>
            <person name="Yoshida S."/>
        </authorList>
    </citation>
    <scope>NUCLEOTIDE SEQUENCE</scope>
    <source>
        <strain evidence="2">Okayama</strain>
    </source>
</reference>
<dbReference type="PANTHER" id="PTHR48055">
    <property type="entry name" value="LEUCINE-RICH REPEAT RECEPTOR PROTEIN KINASE EMS1"/>
    <property type="match status" value="1"/>
</dbReference>
<keyword evidence="2" id="KW-0418">Kinase</keyword>
<feature type="non-terminal residue" evidence="2">
    <location>
        <position position="1"/>
    </location>
</feature>
<evidence type="ECO:0000313" key="2">
    <source>
        <dbReference type="EMBL" id="GFP95694.1"/>
    </source>
</evidence>
<sequence length="71" mass="8158">ISIINFLVYFLVEYGTGGFVSVKCDVYSYGIVLMEVFTRKRPTDEIFSGHMSLRSWVKESMPSALIDIPRF</sequence>
<evidence type="ECO:0000256" key="1">
    <source>
        <dbReference type="SAM" id="SignalP"/>
    </source>
</evidence>
<dbReference type="InterPro" id="IPR011009">
    <property type="entry name" value="Kinase-like_dom_sf"/>
</dbReference>
<feature type="signal peptide" evidence="1">
    <location>
        <begin position="1"/>
        <end position="17"/>
    </location>
</feature>
<dbReference type="SUPFAM" id="SSF56112">
    <property type="entry name" value="Protein kinase-like (PK-like)"/>
    <property type="match status" value="1"/>
</dbReference>
<dbReference type="PANTHER" id="PTHR48055:SF36">
    <property type="entry name" value="PROTEIN KINASE, PLANT-TYPE, PUTATIVE-RELATED"/>
    <property type="match status" value="1"/>
</dbReference>
<dbReference type="EMBL" id="BMAC01000402">
    <property type="protein sequence ID" value="GFP95694.1"/>
    <property type="molecule type" value="Genomic_DNA"/>
</dbReference>
<evidence type="ECO:0000313" key="3">
    <source>
        <dbReference type="Proteomes" id="UP000653305"/>
    </source>
</evidence>
<dbReference type="AlphaFoldDB" id="A0A830CH51"/>
<organism evidence="2 3">
    <name type="scientific">Phtheirospermum japonicum</name>
    <dbReference type="NCBI Taxonomy" id="374723"/>
    <lineage>
        <taxon>Eukaryota</taxon>
        <taxon>Viridiplantae</taxon>
        <taxon>Streptophyta</taxon>
        <taxon>Embryophyta</taxon>
        <taxon>Tracheophyta</taxon>
        <taxon>Spermatophyta</taxon>
        <taxon>Magnoliopsida</taxon>
        <taxon>eudicotyledons</taxon>
        <taxon>Gunneridae</taxon>
        <taxon>Pentapetalae</taxon>
        <taxon>asterids</taxon>
        <taxon>lamiids</taxon>
        <taxon>Lamiales</taxon>
        <taxon>Orobanchaceae</taxon>
        <taxon>Orobanchaceae incertae sedis</taxon>
        <taxon>Phtheirospermum</taxon>
    </lineage>
</organism>
<keyword evidence="2" id="KW-0675">Receptor</keyword>
<accession>A0A830CH51</accession>
<feature type="chain" id="PRO_5032945055" evidence="1">
    <location>
        <begin position="18"/>
        <end position="71"/>
    </location>
</feature>
<name>A0A830CH51_9LAMI</name>
<dbReference type="GO" id="GO:0016301">
    <property type="term" value="F:kinase activity"/>
    <property type="evidence" value="ECO:0007669"/>
    <property type="project" value="UniProtKB-KW"/>
</dbReference>
<keyword evidence="1" id="KW-0732">Signal</keyword>
<protein>
    <submittedName>
        <fullName evidence="2">Probable LRR receptor-like serine/threonine-protein kinase at3g47570</fullName>
    </submittedName>
</protein>
<dbReference type="Proteomes" id="UP000653305">
    <property type="component" value="Unassembled WGS sequence"/>
</dbReference>
<keyword evidence="2" id="KW-0808">Transferase</keyword>